<dbReference type="InterPro" id="IPR049031">
    <property type="entry name" value="T2SSK_SAM-like_1st"/>
</dbReference>
<name>A0A7R6PY58_9BACT</name>
<dbReference type="Gene3D" id="1.10.40.60">
    <property type="entry name" value="EpsJ-like"/>
    <property type="match status" value="1"/>
</dbReference>
<keyword evidence="6 10" id="KW-0812">Transmembrane</keyword>
<dbReference type="EMBL" id="AP017470">
    <property type="protein sequence ID" value="BBB32975.1"/>
    <property type="molecule type" value="Genomic_DNA"/>
</dbReference>
<dbReference type="KEGG" id="thyd:TTHT_1467"/>
<evidence type="ECO:0000256" key="4">
    <source>
        <dbReference type="ARBA" id="ARBA00022475"/>
    </source>
</evidence>
<keyword evidence="4" id="KW-1003">Cell membrane</keyword>
<gene>
    <name evidence="12" type="primary">gspK</name>
    <name evidence="12" type="ORF">TTHT_1467</name>
</gene>
<comment type="subcellular location">
    <subcellularLocation>
        <location evidence="1">Cell inner membrane</location>
    </subcellularLocation>
</comment>
<evidence type="ECO:0000256" key="2">
    <source>
        <dbReference type="ARBA" id="ARBA00007246"/>
    </source>
</evidence>
<accession>A0A7R6PY58</accession>
<evidence type="ECO:0000256" key="7">
    <source>
        <dbReference type="ARBA" id="ARBA00022927"/>
    </source>
</evidence>
<evidence type="ECO:0000313" key="13">
    <source>
        <dbReference type="Proteomes" id="UP000595564"/>
    </source>
</evidence>
<dbReference type="AlphaFoldDB" id="A0A7R6PY58"/>
<evidence type="ECO:0000256" key="3">
    <source>
        <dbReference type="ARBA" id="ARBA00022448"/>
    </source>
</evidence>
<keyword evidence="5" id="KW-0997">Cell inner membrane</keyword>
<feature type="domain" description="T2SS protein K first SAM-like" evidence="11">
    <location>
        <begin position="109"/>
        <end position="187"/>
    </location>
</feature>
<reference evidence="12 13" key="1">
    <citation type="journal article" date="2012" name="Extremophiles">
        <title>Thermotomaculum hydrothermale gen. nov., sp. nov., a novel heterotrophic thermophile within the phylum Acidobacteria from a deep-sea hydrothermal vent chimney in the Southern Okinawa Trough.</title>
        <authorList>
            <person name="Izumi H."/>
            <person name="Nunoura T."/>
            <person name="Miyazaki M."/>
            <person name="Mino S."/>
            <person name="Toki T."/>
            <person name="Takai K."/>
            <person name="Sako Y."/>
            <person name="Sawabe T."/>
            <person name="Nakagawa S."/>
        </authorList>
    </citation>
    <scope>NUCLEOTIDE SEQUENCE [LARGE SCALE GENOMIC DNA]</scope>
    <source>
        <strain evidence="12 13">AC55</strain>
    </source>
</reference>
<dbReference type="PANTHER" id="PTHR38831">
    <property type="entry name" value="TYPE II SECRETION SYSTEM PROTEIN K"/>
    <property type="match status" value="1"/>
</dbReference>
<feature type="transmembrane region" description="Helical" evidence="10">
    <location>
        <begin position="12"/>
        <end position="33"/>
    </location>
</feature>
<dbReference type="PANTHER" id="PTHR38831:SF2">
    <property type="entry name" value="TYPE II SECRETION SYSTEM PROTEIN K"/>
    <property type="match status" value="1"/>
</dbReference>
<dbReference type="Pfam" id="PF21687">
    <property type="entry name" value="T2SSK_1st"/>
    <property type="match status" value="1"/>
</dbReference>
<comment type="similarity">
    <text evidence="2">Belongs to the GSP K family.</text>
</comment>
<dbReference type="RefSeq" id="WP_201327274.1">
    <property type="nucleotide sequence ID" value="NZ_AP017470.1"/>
</dbReference>
<dbReference type="SUPFAM" id="SSF158544">
    <property type="entry name" value="GspK insert domain-like"/>
    <property type="match status" value="1"/>
</dbReference>
<evidence type="ECO:0000256" key="8">
    <source>
        <dbReference type="ARBA" id="ARBA00022989"/>
    </source>
</evidence>
<dbReference type="InterPro" id="IPR038072">
    <property type="entry name" value="GspK_central_sf"/>
</dbReference>
<keyword evidence="13" id="KW-1185">Reference proteome</keyword>
<dbReference type="SUPFAM" id="SSF81585">
    <property type="entry name" value="PsbU/PolX domain-like"/>
    <property type="match status" value="1"/>
</dbReference>
<organism evidence="12 13">
    <name type="scientific">Thermotomaculum hydrothermale</name>
    <dbReference type="NCBI Taxonomy" id="981385"/>
    <lineage>
        <taxon>Bacteria</taxon>
        <taxon>Pseudomonadati</taxon>
        <taxon>Acidobacteriota</taxon>
        <taxon>Holophagae</taxon>
        <taxon>Thermotomaculales</taxon>
        <taxon>Thermotomaculaceae</taxon>
        <taxon>Thermotomaculum</taxon>
    </lineage>
</organism>
<evidence type="ECO:0000256" key="10">
    <source>
        <dbReference type="SAM" id="Phobius"/>
    </source>
</evidence>
<evidence type="ECO:0000256" key="6">
    <source>
        <dbReference type="ARBA" id="ARBA00022692"/>
    </source>
</evidence>
<keyword evidence="3" id="KW-0813">Transport</keyword>
<keyword evidence="9 10" id="KW-0472">Membrane</keyword>
<dbReference type="GO" id="GO:0009306">
    <property type="term" value="P:protein secretion"/>
    <property type="evidence" value="ECO:0007669"/>
    <property type="project" value="InterPro"/>
</dbReference>
<evidence type="ECO:0000256" key="9">
    <source>
        <dbReference type="ARBA" id="ARBA00023136"/>
    </source>
</evidence>
<protein>
    <submittedName>
        <fullName evidence="12">General secretion pathway protein K</fullName>
    </submittedName>
</protein>
<proteinExistence type="inferred from homology"/>
<evidence type="ECO:0000256" key="5">
    <source>
        <dbReference type="ARBA" id="ARBA00022519"/>
    </source>
</evidence>
<evidence type="ECO:0000313" key="12">
    <source>
        <dbReference type="EMBL" id="BBB32975.1"/>
    </source>
</evidence>
<evidence type="ECO:0000256" key="1">
    <source>
        <dbReference type="ARBA" id="ARBA00004533"/>
    </source>
</evidence>
<keyword evidence="7" id="KW-0653">Protein transport</keyword>
<dbReference type="GO" id="GO:0005886">
    <property type="term" value="C:plasma membrane"/>
    <property type="evidence" value="ECO:0007669"/>
    <property type="project" value="UniProtKB-SubCell"/>
</dbReference>
<sequence>MDCSKKKNEKGAILIIVIWIVAAIAIISAILSLRVKVSVRNNAFVKMKTEGFITIHGAIQRALYYHLIKPRLKDLTEEEKRKTVYEYEVNGVKVKVKEIPVSSKLSLKNARPELLKQIFMNYVESEEDAVAIISSIQDWQDADNLENLHGAEDSYYTSLDYPYYTKNKPIENLKELLLIKGITPEMYYGTDNYPGLKNIFTLYDTGSKADINTCSPDMFKVFGIDQETIDRIIERRESEPFKSMTELNEILDSETINQITKYFTIDTRPSIISFKGEVKIGNLNYSLEEVYSFESTLPKLLEIREWNF</sequence>
<keyword evidence="8 10" id="KW-1133">Transmembrane helix</keyword>
<dbReference type="InterPro" id="IPR005628">
    <property type="entry name" value="GspK"/>
</dbReference>
<evidence type="ECO:0000259" key="11">
    <source>
        <dbReference type="Pfam" id="PF21687"/>
    </source>
</evidence>
<dbReference type="Proteomes" id="UP000595564">
    <property type="component" value="Chromosome"/>
</dbReference>